<dbReference type="RefSeq" id="WP_053974681.1">
    <property type="nucleotide sequence ID" value="NZ_FNUE01000002.1"/>
</dbReference>
<evidence type="ECO:0000259" key="1">
    <source>
        <dbReference type="Pfam" id="PF02582"/>
    </source>
</evidence>
<evidence type="ECO:0000313" key="4">
    <source>
        <dbReference type="Proteomes" id="UP000037716"/>
    </source>
</evidence>
<dbReference type="Pfam" id="PF02582">
    <property type="entry name" value="DUF155"/>
    <property type="match status" value="1"/>
</dbReference>
<accession>A0A0N0UNV7</accession>
<dbReference type="STRING" id="1300348.I602_2147"/>
<dbReference type="Proteomes" id="UP000183071">
    <property type="component" value="Unassembled WGS sequence"/>
</dbReference>
<reference evidence="2 4" key="1">
    <citation type="submission" date="2015-07" db="EMBL/GenBank/DDBJ databases">
        <title>Genome of Polaribacter dokdonenesis DSW-5, isolated from seawater off Dokdo in Korea.</title>
        <authorList>
            <person name="Yoon K."/>
            <person name="Song J.Y."/>
            <person name="Kim J.F."/>
        </authorList>
    </citation>
    <scope>NUCLEOTIDE SEQUENCE [LARGE SCALE GENOMIC DNA]</scope>
    <source>
        <strain evidence="2 4">DSW-5</strain>
    </source>
</reference>
<proteinExistence type="predicted"/>
<dbReference type="PANTHER" id="PTHR16255">
    <property type="entry name" value="REQUIRED FOR MEIOTIC NUCLEAR DIVISION PROTEIN 1 HOMOLOG"/>
    <property type="match status" value="1"/>
</dbReference>
<evidence type="ECO:0000313" key="2">
    <source>
        <dbReference type="EMBL" id="KOY52587.1"/>
    </source>
</evidence>
<dbReference type="EMBL" id="LGBR01000001">
    <property type="protein sequence ID" value="KOY52587.1"/>
    <property type="molecule type" value="Genomic_DNA"/>
</dbReference>
<organism evidence="2 4">
    <name type="scientific">Polaribacter dokdonensis DSW-5</name>
    <dbReference type="NCBI Taxonomy" id="1300348"/>
    <lineage>
        <taxon>Bacteria</taxon>
        <taxon>Pseudomonadati</taxon>
        <taxon>Bacteroidota</taxon>
        <taxon>Flavobacteriia</taxon>
        <taxon>Flavobacteriales</taxon>
        <taxon>Flavobacteriaceae</taxon>
    </lineage>
</organism>
<evidence type="ECO:0000313" key="3">
    <source>
        <dbReference type="EMBL" id="SEE48480.1"/>
    </source>
</evidence>
<name>A0A0N0UNV7_9FLAO</name>
<reference evidence="3 5" key="2">
    <citation type="submission" date="2016-10" db="EMBL/GenBank/DDBJ databases">
        <authorList>
            <person name="Varghese N."/>
            <person name="Submissions S."/>
        </authorList>
    </citation>
    <scope>NUCLEOTIDE SEQUENCE [LARGE SCALE GENOMIC DNA]</scope>
    <source>
        <strain evidence="3 5">DSW-5</strain>
    </source>
</reference>
<dbReference type="AlphaFoldDB" id="A0A0N0UNV7"/>
<keyword evidence="5" id="KW-1185">Reference proteome</keyword>
<sequence>MNKESFSVVALHVGKNIAIKEARNLFNYQLIKREASFLLYEASDNAYVYIKDYGSIVFYNCKNDIINQFLKKISKNENYGMKYYNKEEYQVYKSENLEVDFNAVYLNNFDIDFLHIIMLNLAQSVALEAYVKKTSSLYESTLVYTKQLEFKGRINLSKIKMRKFIGKTLNIKNTITEELFVFDTSNLAWSNESLSLLDTKLKEELDIEKRFKGLHLSLDTIKENLDLFNELSQHKYSSMLEWIIIILILFEVVQIFV</sequence>
<dbReference type="Proteomes" id="UP000037716">
    <property type="component" value="Unassembled WGS sequence"/>
</dbReference>
<dbReference type="InterPro" id="IPR051624">
    <property type="entry name" value="RMD1/Sad1-interacting"/>
</dbReference>
<protein>
    <submittedName>
        <fullName evidence="3">Uncharacterized protein, Rmd1/YagE family</fullName>
    </submittedName>
</protein>
<evidence type="ECO:0000313" key="5">
    <source>
        <dbReference type="Proteomes" id="UP000183071"/>
    </source>
</evidence>
<comment type="caution">
    <text evidence="2">The sequence shown here is derived from an EMBL/GenBank/DDBJ whole genome shotgun (WGS) entry which is preliminary data.</text>
</comment>
<dbReference type="InterPro" id="IPR003734">
    <property type="entry name" value="DUF155"/>
</dbReference>
<dbReference type="EMBL" id="FNUE01000002">
    <property type="protein sequence ID" value="SEE48480.1"/>
    <property type="molecule type" value="Genomic_DNA"/>
</dbReference>
<gene>
    <name evidence="2" type="ORF">I602_2147</name>
    <name evidence="3" type="ORF">SAMN05444353_1921</name>
</gene>
<feature type="domain" description="DUF155" evidence="1">
    <location>
        <begin position="48"/>
        <end position="214"/>
    </location>
</feature>
<dbReference type="PANTHER" id="PTHR16255:SF6">
    <property type="entry name" value="PROTEIN RETARDED ROOT GROWTH-LIKE"/>
    <property type="match status" value="1"/>
</dbReference>
<dbReference type="PATRIC" id="fig|1300348.6.peg.2148"/>
<dbReference type="OrthoDB" id="942290at2"/>